<dbReference type="KEGG" id="lsd:EMK97_03485"/>
<evidence type="ECO:0000313" key="1">
    <source>
        <dbReference type="EMBL" id="QBG37694.1"/>
    </source>
</evidence>
<reference evidence="1 2" key="1">
    <citation type="submission" date="2018-12" db="EMBL/GenBank/DDBJ databases">
        <title>Complete genome of Litorilituus sediminis.</title>
        <authorList>
            <person name="Liu A."/>
            <person name="Rong J."/>
        </authorList>
    </citation>
    <scope>NUCLEOTIDE SEQUENCE [LARGE SCALE GENOMIC DNA]</scope>
    <source>
        <strain evidence="1 2">JCM 17549</strain>
    </source>
</reference>
<evidence type="ECO:0000313" key="2">
    <source>
        <dbReference type="Proteomes" id="UP000290244"/>
    </source>
</evidence>
<organism evidence="1 2">
    <name type="scientific">Litorilituus sediminis</name>
    <dbReference type="NCBI Taxonomy" id="718192"/>
    <lineage>
        <taxon>Bacteria</taxon>
        <taxon>Pseudomonadati</taxon>
        <taxon>Pseudomonadota</taxon>
        <taxon>Gammaproteobacteria</taxon>
        <taxon>Alteromonadales</taxon>
        <taxon>Colwelliaceae</taxon>
        <taxon>Litorilituus</taxon>
    </lineage>
</organism>
<protein>
    <submittedName>
        <fullName evidence="1">Uncharacterized protein</fullName>
    </submittedName>
</protein>
<name>A0A4P6P822_9GAMM</name>
<sequence length="77" mass="9102">MSLSEKVIALINKNKVVITDHQIFQKHDNEEELCWQLTWTSMEAVNHIKALWPTLAYTKELESLVAEQVYYAHFVKR</sequence>
<dbReference type="AlphaFoldDB" id="A0A4P6P822"/>
<keyword evidence="2" id="KW-1185">Reference proteome</keyword>
<dbReference type="EMBL" id="CP034759">
    <property type="protein sequence ID" value="QBG37694.1"/>
    <property type="molecule type" value="Genomic_DNA"/>
</dbReference>
<accession>A0A4P6P822</accession>
<gene>
    <name evidence="1" type="ORF">EMK97_03485</name>
</gene>
<dbReference type="Proteomes" id="UP000290244">
    <property type="component" value="Chromosome"/>
</dbReference>
<dbReference type="OrthoDB" id="6215212at2"/>
<proteinExistence type="predicted"/>